<dbReference type="EMBL" id="JACHMH010000001">
    <property type="protein sequence ID" value="MBB4674522.1"/>
    <property type="molecule type" value="Genomic_DNA"/>
</dbReference>
<dbReference type="SUPFAM" id="SSF53474">
    <property type="entry name" value="alpha/beta-Hydrolases"/>
    <property type="match status" value="1"/>
</dbReference>
<dbReference type="Proteomes" id="UP000533598">
    <property type="component" value="Unassembled WGS sequence"/>
</dbReference>
<protein>
    <submittedName>
        <fullName evidence="3">Pimeloyl-ACP methyl ester carboxylesterase</fullName>
    </submittedName>
</protein>
<dbReference type="GO" id="GO:0016020">
    <property type="term" value="C:membrane"/>
    <property type="evidence" value="ECO:0007669"/>
    <property type="project" value="TreeGrafter"/>
</dbReference>
<evidence type="ECO:0000256" key="1">
    <source>
        <dbReference type="ARBA" id="ARBA00022801"/>
    </source>
</evidence>
<proteinExistence type="predicted"/>
<evidence type="ECO:0000259" key="2">
    <source>
        <dbReference type="Pfam" id="PF12697"/>
    </source>
</evidence>
<evidence type="ECO:0000313" key="4">
    <source>
        <dbReference type="Proteomes" id="UP000533598"/>
    </source>
</evidence>
<dbReference type="InterPro" id="IPR050266">
    <property type="entry name" value="AB_hydrolase_sf"/>
</dbReference>
<reference evidence="3 4" key="1">
    <citation type="submission" date="2020-08" db="EMBL/GenBank/DDBJ databases">
        <title>Sequencing the genomes of 1000 actinobacteria strains.</title>
        <authorList>
            <person name="Klenk H.-P."/>
        </authorList>
    </citation>
    <scope>NUCLEOTIDE SEQUENCE [LARGE SCALE GENOMIC DNA]</scope>
    <source>
        <strain evidence="3 4">DSM 44230</strain>
    </source>
</reference>
<comment type="caution">
    <text evidence="3">The sequence shown here is derived from an EMBL/GenBank/DDBJ whole genome shotgun (WGS) entry which is preliminary data.</text>
</comment>
<dbReference type="InterPro" id="IPR000639">
    <property type="entry name" value="Epox_hydrolase-like"/>
</dbReference>
<dbReference type="PRINTS" id="PR00111">
    <property type="entry name" value="ABHYDROLASE"/>
</dbReference>
<name>A0A7W7C4V4_9PSEU</name>
<dbReference type="RefSeq" id="WP_185000633.1">
    <property type="nucleotide sequence ID" value="NZ_JACHMH010000001.1"/>
</dbReference>
<dbReference type="PANTHER" id="PTHR43798">
    <property type="entry name" value="MONOACYLGLYCEROL LIPASE"/>
    <property type="match status" value="1"/>
</dbReference>
<organism evidence="3 4">
    <name type="scientific">Crossiella cryophila</name>
    <dbReference type="NCBI Taxonomy" id="43355"/>
    <lineage>
        <taxon>Bacteria</taxon>
        <taxon>Bacillati</taxon>
        <taxon>Actinomycetota</taxon>
        <taxon>Actinomycetes</taxon>
        <taxon>Pseudonocardiales</taxon>
        <taxon>Pseudonocardiaceae</taxon>
        <taxon>Crossiella</taxon>
    </lineage>
</organism>
<dbReference type="Gene3D" id="3.40.50.1820">
    <property type="entry name" value="alpha/beta hydrolase"/>
    <property type="match status" value="1"/>
</dbReference>
<dbReference type="Pfam" id="PF12697">
    <property type="entry name" value="Abhydrolase_6"/>
    <property type="match status" value="1"/>
</dbReference>
<sequence>MTTTITGHGGTRLALRTAGPVGAPALVLLHGWAQSSAVWRRLLADPGLTERYRLLAPDLRGHGESEAPDGGYDDPAAWAGDLAAVLEHASGPAVVLGWSYGGLVIADYLRVRGDAALAGIVLVGAVTEIGPDRPGGATGPVLTTGLREMLSPDDEVARPALREFIAGGTAVPLPQDEQDRQLGTALATPAAVRKAVFKRDIGSAEALSKVTVPTLVLHGDSDEVVLPVAGRYAADTVPGAAASWYPGCGHAPFLERPADFDVELAHFLTRCHVEHGKMGL</sequence>
<dbReference type="GO" id="GO:0016787">
    <property type="term" value="F:hydrolase activity"/>
    <property type="evidence" value="ECO:0007669"/>
    <property type="project" value="UniProtKB-KW"/>
</dbReference>
<dbReference type="PRINTS" id="PR00412">
    <property type="entry name" value="EPOXHYDRLASE"/>
</dbReference>
<dbReference type="InterPro" id="IPR029058">
    <property type="entry name" value="AB_hydrolase_fold"/>
</dbReference>
<dbReference type="AlphaFoldDB" id="A0A7W7C4V4"/>
<evidence type="ECO:0000313" key="3">
    <source>
        <dbReference type="EMBL" id="MBB4674522.1"/>
    </source>
</evidence>
<gene>
    <name evidence="3" type="ORF">HNR67_000640</name>
</gene>
<dbReference type="PANTHER" id="PTHR43798:SF31">
    <property type="entry name" value="AB HYDROLASE SUPERFAMILY PROTEIN YCLE"/>
    <property type="match status" value="1"/>
</dbReference>
<keyword evidence="4" id="KW-1185">Reference proteome</keyword>
<dbReference type="InterPro" id="IPR000073">
    <property type="entry name" value="AB_hydrolase_1"/>
</dbReference>
<keyword evidence="1" id="KW-0378">Hydrolase</keyword>
<accession>A0A7W7C4V4</accession>
<feature type="domain" description="AB hydrolase-1" evidence="2">
    <location>
        <begin position="26"/>
        <end position="260"/>
    </location>
</feature>